<evidence type="ECO:0000256" key="8">
    <source>
        <dbReference type="ARBA" id="ARBA00022842"/>
    </source>
</evidence>
<protein>
    <recommendedName>
        <fullName evidence="9">Glutathione synthetase</fullName>
        <shortName evidence="9">GSH-S</shortName>
        <ecNumber evidence="9">6.3.2.3</ecNumber>
    </recommendedName>
</protein>
<dbReference type="Proteomes" id="UP000515908">
    <property type="component" value="Chromosome 13"/>
</dbReference>
<dbReference type="GO" id="GO:0005829">
    <property type="term" value="C:cytosol"/>
    <property type="evidence" value="ECO:0007669"/>
    <property type="project" value="TreeGrafter"/>
</dbReference>
<comment type="pathway">
    <text evidence="1 9">Sulfur metabolism; glutathione biosynthesis; glutathione from L-cysteine and L-glutamate: step 2/2.</text>
</comment>
<comment type="catalytic activity">
    <reaction evidence="9">
        <text>gamma-L-glutamyl-L-cysteine + glycine + ATP = glutathione + ADP + phosphate + H(+)</text>
        <dbReference type="Rhea" id="RHEA:13557"/>
        <dbReference type="ChEBI" id="CHEBI:15378"/>
        <dbReference type="ChEBI" id="CHEBI:30616"/>
        <dbReference type="ChEBI" id="CHEBI:43474"/>
        <dbReference type="ChEBI" id="CHEBI:57305"/>
        <dbReference type="ChEBI" id="CHEBI:57925"/>
        <dbReference type="ChEBI" id="CHEBI:58173"/>
        <dbReference type="ChEBI" id="CHEBI:456216"/>
        <dbReference type="EC" id="6.3.2.3"/>
    </reaction>
</comment>
<keyword evidence="6 9" id="KW-0547">Nucleotide-binding</keyword>
<keyword evidence="7 9" id="KW-0067">ATP-binding</keyword>
<dbReference type="Gene3D" id="3.30.470.20">
    <property type="entry name" value="ATP-grasp fold, B domain"/>
    <property type="match status" value="2"/>
</dbReference>
<evidence type="ECO:0000313" key="13">
    <source>
        <dbReference type="EMBL" id="CAD2219325.1"/>
    </source>
</evidence>
<feature type="binding site" evidence="10">
    <location>
        <begin position="339"/>
        <end position="342"/>
    </location>
    <ligand>
        <name>ATP</name>
        <dbReference type="ChEBI" id="CHEBI:30616"/>
    </ligand>
</feature>
<dbReference type="EMBL" id="LR877157">
    <property type="protein sequence ID" value="CAD2219325.1"/>
    <property type="molecule type" value="Genomic_DNA"/>
</dbReference>
<comment type="similarity">
    <text evidence="2 9">Belongs to the eukaryotic GSH synthase family.</text>
</comment>
<sequence length="422" mass="47769">MLGIFRTDYMRSVSDKNEKETAEEWKNVEINTISCSFAGLSPLVNQFHRYLQQYKALFSNTPIKGQIEGSISGEVIPQSLAEAVTAWKASVPLADFTASYLKTHPEVASLTPIVLVVIQEGERNTGDQYKLLFSLFERSGVLPLRRTHQQIHEHLTLLDHEAGKAPFMVLEKKYVVALVYYRSAYVPSDYEVPGVTTFEENPLWQARLHMEQSNAVKCPSIPYHLMTFKKLQQKMTDVDHFLTPYAFNGAADKAKTMAQHFVGQYSLNKDEYTTDNKQQQDPEYYIQQAVAHPERYVLKPQLEGGGNLIAGETMQSVLTTRKADDATLYHKIRKEYILMEKIHYPKVDGTLFRQEKFYPFEQNVCSELGIYGVVLSDGNTDNKNAYVNRHGGYVVRTKPADVEDGGVMAGVACLDSALLLED</sequence>
<dbReference type="PANTHER" id="PTHR11130">
    <property type="entry name" value="GLUTATHIONE SYNTHETASE"/>
    <property type="match status" value="1"/>
</dbReference>
<dbReference type="GO" id="GO:0000287">
    <property type="term" value="F:magnesium ion binding"/>
    <property type="evidence" value="ECO:0007669"/>
    <property type="project" value="UniProtKB-UniRule"/>
</dbReference>
<dbReference type="GO" id="GO:0004363">
    <property type="term" value="F:glutathione synthase activity"/>
    <property type="evidence" value="ECO:0007669"/>
    <property type="project" value="UniProtKB-UniRule"/>
</dbReference>
<evidence type="ECO:0000256" key="7">
    <source>
        <dbReference type="ARBA" id="ARBA00022840"/>
    </source>
</evidence>
<evidence type="ECO:0000256" key="6">
    <source>
        <dbReference type="ARBA" id="ARBA00022741"/>
    </source>
</evidence>
<evidence type="ECO:0000313" key="14">
    <source>
        <dbReference type="Proteomes" id="UP000515908"/>
    </source>
</evidence>
<feature type="binding site" evidence="10">
    <location>
        <position position="229"/>
    </location>
    <ligand>
        <name>ATP</name>
        <dbReference type="ChEBI" id="CHEBI:30616"/>
    </ligand>
</feature>
<dbReference type="Pfam" id="PF03199">
    <property type="entry name" value="GSH_synthase"/>
    <property type="match status" value="1"/>
</dbReference>
<dbReference type="Gene3D" id="1.10.1080.10">
    <property type="entry name" value="Glutathione Synthetase, Chain A, domain 3"/>
    <property type="match status" value="1"/>
</dbReference>
<dbReference type="InterPro" id="IPR016185">
    <property type="entry name" value="PreATP-grasp_dom_sf"/>
</dbReference>
<keyword evidence="3 9" id="KW-0436">Ligase</keyword>
<dbReference type="Gene3D" id="3.30.1490.50">
    <property type="match status" value="1"/>
</dbReference>
<organism evidence="13 14">
    <name type="scientific">Angomonas deanei</name>
    <dbReference type="NCBI Taxonomy" id="59799"/>
    <lineage>
        <taxon>Eukaryota</taxon>
        <taxon>Discoba</taxon>
        <taxon>Euglenozoa</taxon>
        <taxon>Kinetoplastea</taxon>
        <taxon>Metakinetoplastina</taxon>
        <taxon>Trypanosomatida</taxon>
        <taxon>Trypanosomatidae</taxon>
        <taxon>Strigomonadinae</taxon>
        <taxon>Angomonas</taxon>
    </lineage>
</organism>
<feature type="domain" description="Glutathione synthase substrate-binding" evidence="12">
    <location>
        <begin position="113"/>
        <end position="226"/>
    </location>
</feature>
<keyword evidence="4 9" id="KW-0317">Glutathione biosynthesis</keyword>
<keyword evidence="5 9" id="KW-0479">Metal-binding</keyword>
<dbReference type="EC" id="6.3.2.3" evidence="9"/>
<dbReference type="InterPro" id="IPR014042">
    <property type="entry name" value="Glutathione_synthase_a-hlx"/>
</dbReference>
<dbReference type="InterPro" id="IPR004887">
    <property type="entry name" value="GSH_synth_subst-bd"/>
</dbReference>
<dbReference type="GO" id="GO:0043295">
    <property type="term" value="F:glutathione binding"/>
    <property type="evidence" value="ECO:0007669"/>
    <property type="project" value="UniProtKB-UniRule"/>
</dbReference>
<dbReference type="AlphaFoldDB" id="A0A7G2CIX3"/>
<comment type="cofactor">
    <cofactor evidence="9 11">
        <name>Mg(2+)</name>
        <dbReference type="ChEBI" id="CHEBI:18420"/>
    </cofactor>
    <text evidence="9 11">Binds 1 Mg(2+) ion per subunit.</text>
</comment>
<evidence type="ECO:0000256" key="2">
    <source>
        <dbReference type="ARBA" id="ARBA00010385"/>
    </source>
</evidence>
<keyword evidence="14" id="KW-1185">Reference proteome</keyword>
<keyword evidence="8 9" id="KW-0460">Magnesium</keyword>
<dbReference type="VEuPathDB" id="TriTrypDB:ADEAN_000683000"/>
<feature type="binding site" evidence="10">
    <location>
        <position position="367"/>
    </location>
    <ligand>
        <name>ATP</name>
        <dbReference type="ChEBI" id="CHEBI:30616"/>
    </ligand>
</feature>
<evidence type="ECO:0000256" key="3">
    <source>
        <dbReference type="ARBA" id="ARBA00022598"/>
    </source>
</evidence>
<name>A0A7G2CIX3_9TRYP</name>
<evidence type="ECO:0000256" key="5">
    <source>
        <dbReference type="ARBA" id="ARBA00022723"/>
    </source>
</evidence>
<dbReference type="InterPro" id="IPR005615">
    <property type="entry name" value="Glutathione_synthase"/>
</dbReference>
<evidence type="ECO:0000256" key="4">
    <source>
        <dbReference type="ARBA" id="ARBA00022684"/>
    </source>
</evidence>
<dbReference type="SUPFAM" id="SSF56059">
    <property type="entry name" value="Glutathione synthetase ATP-binding domain-like"/>
    <property type="match status" value="1"/>
</dbReference>
<dbReference type="InterPro" id="IPR037013">
    <property type="entry name" value="GSH-S_sub-bd_sf"/>
</dbReference>
<dbReference type="PANTHER" id="PTHR11130:SF0">
    <property type="entry name" value="GLUTATHIONE SYNTHETASE"/>
    <property type="match status" value="1"/>
</dbReference>
<feature type="binding site" evidence="10">
    <location>
        <position position="404"/>
    </location>
    <ligand>
        <name>ATP</name>
        <dbReference type="ChEBI" id="CHEBI:30616"/>
    </ligand>
</feature>
<evidence type="ECO:0000256" key="10">
    <source>
        <dbReference type="PIRSR" id="PIRSR001558-1"/>
    </source>
</evidence>
<gene>
    <name evidence="13" type="ORF">ADEAN_000683000</name>
</gene>
<dbReference type="Pfam" id="PF03917">
    <property type="entry name" value="GSH_synth_ATP"/>
    <property type="match status" value="1"/>
</dbReference>
<dbReference type="Gene3D" id="3.40.50.1760">
    <property type="entry name" value="Glutathione synthase, substrate-binding domain superfamily, eukaryotic"/>
    <property type="match status" value="1"/>
</dbReference>
<proteinExistence type="inferred from homology"/>
<evidence type="ECO:0000256" key="9">
    <source>
        <dbReference type="PIRNR" id="PIRNR001558"/>
    </source>
</evidence>
<feature type="binding site" evidence="11">
    <location>
        <position position="303"/>
    </location>
    <ligand>
        <name>Mg(2+)</name>
        <dbReference type="ChEBI" id="CHEBI:18420"/>
    </ligand>
</feature>
<accession>A0A7G2CIX3</accession>
<feature type="binding site" evidence="10">
    <location>
        <position position="396"/>
    </location>
    <ligand>
        <name>substrate</name>
    </ligand>
</feature>
<dbReference type="UniPathway" id="UPA00142">
    <property type="reaction ID" value="UER00210"/>
</dbReference>
<dbReference type="PIRSF" id="PIRSF001558">
    <property type="entry name" value="GSHase"/>
    <property type="match status" value="1"/>
</dbReference>
<evidence type="ECO:0000256" key="1">
    <source>
        <dbReference type="ARBA" id="ARBA00004965"/>
    </source>
</evidence>
<feature type="binding site" evidence="10">
    <location>
        <position position="398"/>
    </location>
    <ligand>
        <name>ATP</name>
        <dbReference type="ChEBI" id="CHEBI:30616"/>
    </ligand>
</feature>
<reference evidence="13 14" key="1">
    <citation type="submission" date="2020-08" db="EMBL/GenBank/DDBJ databases">
        <authorList>
            <person name="Newling K."/>
            <person name="Davey J."/>
            <person name="Forrester S."/>
        </authorList>
    </citation>
    <scope>NUCLEOTIDE SEQUENCE [LARGE SCALE GENOMIC DNA]</scope>
    <source>
        <strain evidence="14">Crithidia deanei Carvalho (ATCC PRA-265)</strain>
    </source>
</reference>
<feature type="binding site" evidence="10">
    <location>
        <position position="128"/>
    </location>
    <ligand>
        <name>substrate</name>
    </ligand>
</feature>
<evidence type="ECO:0000259" key="12">
    <source>
        <dbReference type="Pfam" id="PF03199"/>
    </source>
</evidence>
<evidence type="ECO:0000256" key="11">
    <source>
        <dbReference type="PIRSR" id="PIRSR001558-2"/>
    </source>
</evidence>
<dbReference type="SUPFAM" id="SSF52440">
    <property type="entry name" value="PreATP-grasp domain"/>
    <property type="match status" value="1"/>
</dbReference>
<dbReference type="InterPro" id="IPR014709">
    <property type="entry name" value="Glutathione_synthase_C_euk"/>
</dbReference>
<dbReference type="GO" id="GO:0005524">
    <property type="term" value="F:ATP binding"/>
    <property type="evidence" value="ECO:0007669"/>
    <property type="project" value="UniProtKB-UniRule"/>
</dbReference>